<dbReference type="Proteomes" id="UP001054945">
    <property type="component" value="Unassembled WGS sequence"/>
</dbReference>
<comment type="caution">
    <text evidence="1">The sequence shown here is derived from an EMBL/GenBank/DDBJ whole genome shotgun (WGS) entry which is preliminary data.</text>
</comment>
<reference evidence="1 2" key="1">
    <citation type="submission" date="2021-06" db="EMBL/GenBank/DDBJ databases">
        <title>Caerostris extrusa draft genome.</title>
        <authorList>
            <person name="Kono N."/>
            <person name="Arakawa K."/>
        </authorList>
    </citation>
    <scope>NUCLEOTIDE SEQUENCE [LARGE SCALE GENOMIC DNA]</scope>
</reference>
<sequence>MILQREIWLSTSFESPDDPIYPKVGMDTKVDIGVTKVVNSECFDCLKAKDLNVWSDEHDDDEHEHDER</sequence>
<gene>
    <name evidence="1" type="ORF">CEXT_170071</name>
</gene>
<protein>
    <submittedName>
        <fullName evidence="1">Uncharacterized protein</fullName>
    </submittedName>
</protein>
<dbReference type="EMBL" id="BPLR01018137">
    <property type="protein sequence ID" value="GIY97241.1"/>
    <property type="molecule type" value="Genomic_DNA"/>
</dbReference>
<evidence type="ECO:0000313" key="2">
    <source>
        <dbReference type="Proteomes" id="UP001054945"/>
    </source>
</evidence>
<proteinExistence type="predicted"/>
<dbReference type="AlphaFoldDB" id="A0AAV4XQC4"/>
<evidence type="ECO:0000313" key="1">
    <source>
        <dbReference type="EMBL" id="GIY97241.1"/>
    </source>
</evidence>
<organism evidence="1 2">
    <name type="scientific">Caerostris extrusa</name>
    <name type="common">Bark spider</name>
    <name type="synonym">Caerostris bankana</name>
    <dbReference type="NCBI Taxonomy" id="172846"/>
    <lineage>
        <taxon>Eukaryota</taxon>
        <taxon>Metazoa</taxon>
        <taxon>Ecdysozoa</taxon>
        <taxon>Arthropoda</taxon>
        <taxon>Chelicerata</taxon>
        <taxon>Arachnida</taxon>
        <taxon>Araneae</taxon>
        <taxon>Araneomorphae</taxon>
        <taxon>Entelegynae</taxon>
        <taxon>Araneoidea</taxon>
        <taxon>Araneidae</taxon>
        <taxon>Caerostris</taxon>
    </lineage>
</organism>
<keyword evidence="2" id="KW-1185">Reference proteome</keyword>
<name>A0AAV4XQC4_CAEEX</name>
<accession>A0AAV4XQC4</accession>